<keyword evidence="1 10" id="KW-1003">Cell membrane</keyword>
<dbReference type="KEGG" id="mphi:EG856_02435"/>
<keyword evidence="5 10" id="KW-1133">Transmembrane helix</keyword>
<keyword evidence="6 10" id="KW-0443">Lipid metabolism</keyword>
<evidence type="ECO:0000256" key="7">
    <source>
        <dbReference type="ARBA" id="ARBA00023136"/>
    </source>
</evidence>
<dbReference type="InterPro" id="IPR003811">
    <property type="entry name" value="G3P_acylTferase_PlsY"/>
</dbReference>
<evidence type="ECO:0000256" key="5">
    <source>
        <dbReference type="ARBA" id="ARBA00022989"/>
    </source>
</evidence>
<keyword evidence="4 10" id="KW-0812">Transmembrane</keyword>
<feature type="transmembrane region" description="Helical" evidence="10">
    <location>
        <begin position="202"/>
        <end position="221"/>
    </location>
</feature>
<evidence type="ECO:0000256" key="2">
    <source>
        <dbReference type="ARBA" id="ARBA00022516"/>
    </source>
</evidence>
<dbReference type="UniPathway" id="UPA00085"/>
<feature type="transmembrane region" description="Helical" evidence="10">
    <location>
        <begin position="6"/>
        <end position="28"/>
    </location>
</feature>
<proteinExistence type="inferred from homology"/>
<dbReference type="GO" id="GO:0005886">
    <property type="term" value="C:plasma membrane"/>
    <property type="evidence" value="ECO:0007669"/>
    <property type="project" value="UniProtKB-SubCell"/>
</dbReference>
<gene>
    <name evidence="10" type="primary">plsY</name>
    <name evidence="11" type="ORF">EG856_02435</name>
</gene>
<dbReference type="OrthoDB" id="9777124at2"/>
<keyword evidence="11" id="KW-0012">Acyltransferase</keyword>
<keyword evidence="7 10" id="KW-0472">Membrane</keyword>
<name>A0A4P6MNX1_9BACT</name>
<feature type="transmembrane region" description="Helical" evidence="10">
    <location>
        <begin position="160"/>
        <end position="181"/>
    </location>
</feature>
<comment type="pathway">
    <text evidence="10">Lipid metabolism; phospholipid metabolism.</text>
</comment>
<evidence type="ECO:0000256" key="4">
    <source>
        <dbReference type="ARBA" id="ARBA00022692"/>
    </source>
</evidence>
<accession>A0A4P6MNX1</accession>
<comment type="catalytic activity">
    <reaction evidence="10">
        <text>an acyl phosphate + sn-glycerol 3-phosphate = a 1-acyl-sn-glycero-3-phosphate + phosphate</text>
        <dbReference type="Rhea" id="RHEA:34075"/>
        <dbReference type="ChEBI" id="CHEBI:43474"/>
        <dbReference type="ChEBI" id="CHEBI:57597"/>
        <dbReference type="ChEBI" id="CHEBI:57970"/>
        <dbReference type="ChEBI" id="CHEBI:59918"/>
        <dbReference type="EC" id="2.3.1.275"/>
    </reaction>
</comment>
<comment type="function">
    <text evidence="10">Catalyzes the transfer of an acyl group from acyl-phosphate (acyl-PO(4)) to glycerol-3-phosphate (G3P) to form lysophosphatidic acid (LPA). This enzyme utilizes acyl-phosphate as fatty acyl donor, but not acyl-CoA or acyl-ACP.</text>
</comment>
<dbReference type="GO" id="GO:0008654">
    <property type="term" value="P:phospholipid biosynthetic process"/>
    <property type="evidence" value="ECO:0007669"/>
    <property type="project" value="UniProtKB-UniRule"/>
</dbReference>
<feature type="transmembrane region" description="Helical" evidence="10">
    <location>
        <begin position="96"/>
        <end position="119"/>
    </location>
</feature>
<keyword evidence="12" id="KW-1185">Reference proteome</keyword>
<dbReference type="PANTHER" id="PTHR30309">
    <property type="entry name" value="INNER MEMBRANE PROTEIN YGIH"/>
    <property type="match status" value="1"/>
</dbReference>
<reference evidence="11 12" key="1">
    <citation type="submission" date="2019-01" db="EMBL/GenBank/DDBJ databases">
        <title>Complete sequence and annotation of the Mycoplasma phocirhinis strain 852T genome.</title>
        <authorList>
            <person name="Frasca S.Jr."/>
            <person name="Kutish G.F."/>
            <person name="Castellanos Gell J."/>
            <person name="Michaels D.L."/>
            <person name="Brown D.R."/>
        </authorList>
    </citation>
    <scope>NUCLEOTIDE SEQUENCE [LARGE SCALE GENOMIC DNA]</scope>
    <source>
        <strain evidence="11 12">852</strain>
    </source>
</reference>
<evidence type="ECO:0000256" key="3">
    <source>
        <dbReference type="ARBA" id="ARBA00022679"/>
    </source>
</evidence>
<dbReference type="SMART" id="SM01207">
    <property type="entry name" value="G3P_acyltransf"/>
    <property type="match status" value="1"/>
</dbReference>
<sequence>MSLTTITIIVFLNLALIVLGYFIGSLNTSIIMSKKLKKDDVRNYFSRNAGATNSLRTYGKKFALIVFAIDFLKVIIPTVIFAALQNHLFSDLNDQYWISPQSIGFGIIIGHCFPIFFGFKGGKGVACSSAFILTINPVLWLIAFVVFFAIILIFKKVSLASILTSTIIVPLIFIPWFIQGISGYWLNFINFSNSIALTNLQPYWYVSPIYFLMVAILVISLHHSNIKRLLNGSEPKLGIKTS</sequence>
<protein>
    <recommendedName>
        <fullName evidence="10">Glycerol-3-phosphate acyltransferase</fullName>
    </recommendedName>
    <alternativeName>
        <fullName evidence="10">Acyl-PO4 G3P acyltransferase</fullName>
    </alternativeName>
    <alternativeName>
        <fullName evidence="10">Acyl-phosphate--glycerol-3-phosphate acyltransferase</fullName>
    </alternativeName>
    <alternativeName>
        <fullName evidence="10">G3P acyltransferase</fullName>
        <shortName evidence="10">GPAT</shortName>
        <ecNumber evidence="10">2.3.1.275</ecNumber>
    </alternativeName>
    <alternativeName>
        <fullName evidence="10">Lysophosphatidic acid synthase</fullName>
        <shortName evidence="10">LPA synthase</shortName>
    </alternativeName>
</protein>
<dbReference type="RefSeq" id="WP_130429540.1">
    <property type="nucleotide sequence ID" value="NZ_CP034841.1"/>
</dbReference>
<keyword evidence="2 10" id="KW-0444">Lipid biosynthesis</keyword>
<evidence type="ECO:0000313" key="12">
    <source>
        <dbReference type="Proteomes" id="UP000289326"/>
    </source>
</evidence>
<dbReference type="NCBIfam" id="TIGR00023">
    <property type="entry name" value="glycerol-3-phosphate 1-O-acyltransferase PlsY"/>
    <property type="match status" value="1"/>
</dbReference>
<evidence type="ECO:0000256" key="9">
    <source>
        <dbReference type="ARBA" id="ARBA00023264"/>
    </source>
</evidence>
<keyword evidence="8 10" id="KW-0594">Phospholipid biosynthesis</keyword>
<feature type="transmembrane region" description="Helical" evidence="10">
    <location>
        <begin position="62"/>
        <end position="84"/>
    </location>
</feature>
<dbReference type="Proteomes" id="UP000289326">
    <property type="component" value="Chromosome"/>
</dbReference>
<evidence type="ECO:0000256" key="8">
    <source>
        <dbReference type="ARBA" id="ARBA00023209"/>
    </source>
</evidence>
<dbReference type="AlphaFoldDB" id="A0A4P6MNX1"/>
<evidence type="ECO:0000256" key="10">
    <source>
        <dbReference type="HAMAP-Rule" id="MF_01043"/>
    </source>
</evidence>
<dbReference type="GO" id="GO:0043772">
    <property type="term" value="F:acyl-phosphate glycerol-3-phosphate acyltransferase activity"/>
    <property type="evidence" value="ECO:0007669"/>
    <property type="project" value="UniProtKB-UniRule"/>
</dbReference>
<dbReference type="HAMAP" id="MF_01043">
    <property type="entry name" value="PlsY"/>
    <property type="match status" value="1"/>
</dbReference>
<comment type="subunit">
    <text evidence="10">Probably interacts with PlsX.</text>
</comment>
<comment type="similarity">
    <text evidence="10">Belongs to the PlsY family.</text>
</comment>
<keyword evidence="9 10" id="KW-1208">Phospholipid metabolism</keyword>
<evidence type="ECO:0000313" key="11">
    <source>
        <dbReference type="EMBL" id="QBF34763.1"/>
    </source>
</evidence>
<dbReference type="EMBL" id="CP034841">
    <property type="protein sequence ID" value="QBF34763.1"/>
    <property type="molecule type" value="Genomic_DNA"/>
</dbReference>
<keyword evidence="3 10" id="KW-0808">Transferase</keyword>
<evidence type="ECO:0000256" key="6">
    <source>
        <dbReference type="ARBA" id="ARBA00023098"/>
    </source>
</evidence>
<evidence type="ECO:0000256" key="1">
    <source>
        <dbReference type="ARBA" id="ARBA00022475"/>
    </source>
</evidence>
<feature type="transmembrane region" description="Helical" evidence="10">
    <location>
        <begin position="131"/>
        <end position="154"/>
    </location>
</feature>
<dbReference type="EC" id="2.3.1.275" evidence="10"/>
<dbReference type="PANTHER" id="PTHR30309:SF0">
    <property type="entry name" value="GLYCEROL-3-PHOSPHATE ACYLTRANSFERASE-RELATED"/>
    <property type="match status" value="1"/>
</dbReference>
<organism evidence="11 12">
    <name type="scientific">Mycoplasmopsis phocirhinis</name>
    <dbReference type="NCBI Taxonomy" id="142650"/>
    <lineage>
        <taxon>Bacteria</taxon>
        <taxon>Bacillati</taxon>
        <taxon>Mycoplasmatota</taxon>
        <taxon>Mycoplasmoidales</taxon>
        <taxon>Metamycoplasmataceae</taxon>
        <taxon>Mycoplasmopsis</taxon>
    </lineage>
</organism>
<dbReference type="Pfam" id="PF02660">
    <property type="entry name" value="G3P_acyltransf"/>
    <property type="match status" value="1"/>
</dbReference>
<comment type="subcellular location">
    <subcellularLocation>
        <location evidence="10">Cell membrane</location>
        <topology evidence="10">Multi-pass membrane protein</topology>
    </subcellularLocation>
</comment>